<evidence type="ECO:0000313" key="4">
    <source>
        <dbReference type="Proteomes" id="UP000198832"/>
    </source>
</evidence>
<dbReference type="InterPro" id="IPR050807">
    <property type="entry name" value="TransReg_Diox_bact_type"/>
</dbReference>
<evidence type="ECO:0000259" key="2">
    <source>
        <dbReference type="PROSITE" id="PS50943"/>
    </source>
</evidence>
<dbReference type="InterPro" id="IPR011051">
    <property type="entry name" value="RmlC_Cupin_sf"/>
</dbReference>
<dbReference type="SUPFAM" id="SSF51182">
    <property type="entry name" value="RmlC-like cupins"/>
    <property type="match status" value="1"/>
</dbReference>
<dbReference type="CDD" id="cd02209">
    <property type="entry name" value="cupin_XRE_C"/>
    <property type="match status" value="1"/>
</dbReference>
<reference evidence="3 4" key="1">
    <citation type="submission" date="2016-10" db="EMBL/GenBank/DDBJ databases">
        <authorList>
            <person name="de Groot N.N."/>
        </authorList>
    </citation>
    <scope>NUCLEOTIDE SEQUENCE [LARGE SCALE GENOMIC DNA]</scope>
    <source>
        <strain evidence="3 4">CGMCC 1.7056</strain>
    </source>
</reference>
<evidence type="ECO:0000256" key="1">
    <source>
        <dbReference type="ARBA" id="ARBA00023125"/>
    </source>
</evidence>
<protein>
    <submittedName>
        <fullName evidence="3">Transcriptional regulator, XRE family with cupin sensor</fullName>
    </submittedName>
</protein>
<dbReference type="Gene3D" id="1.10.260.40">
    <property type="entry name" value="lambda repressor-like DNA-binding domains"/>
    <property type="match status" value="1"/>
</dbReference>
<dbReference type="InterPro" id="IPR014710">
    <property type="entry name" value="RmlC-like_jellyroll"/>
</dbReference>
<name>A0A1I1KTI0_9ACTN</name>
<evidence type="ECO:0000313" key="3">
    <source>
        <dbReference type="EMBL" id="SFC64117.1"/>
    </source>
</evidence>
<dbReference type="InterPro" id="IPR013096">
    <property type="entry name" value="Cupin_2"/>
</dbReference>
<dbReference type="InterPro" id="IPR001387">
    <property type="entry name" value="Cro/C1-type_HTH"/>
</dbReference>
<accession>A0A1I1KTI0</accession>
<dbReference type="EMBL" id="FOLB01000009">
    <property type="protein sequence ID" value="SFC64117.1"/>
    <property type="molecule type" value="Genomic_DNA"/>
</dbReference>
<dbReference type="GO" id="GO:0005829">
    <property type="term" value="C:cytosol"/>
    <property type="evidence" value="ECO:0007669"/>
    <property type="project" value="TreeGrafter"/>
</dbReference>
<dbReference type="GO" id="GO:0003700">
    <property type="term" value="F:DNA-binding transcription factor activity"/>
    <property type="evidence" value="ECO:0007669"/>
    <property type="project" value="TreeGrafter"/>
</dbReference>
<feature type="domain" description="HTH cro/C1-type" evidence="2">
    <location>
        <begin position="23"/>
        <end position="77"/>
    </location>
</feature>
<dbReference type="SMART" id="SM00530">
    <property type="entry name" value="HTH_XRE"/>
    <property type="match status" value="1"/>
</dbReference>
<dbReference type="GO" id="GO:0003677">
    <property type="term" value="F:DNA binding"/>
    <property type="evidence" value="ECO:0007669"/>
    <property type="project" value="UniProtKB-KW"/>
</dbReference>
<dbReference type="STRING" id="574651.SAMN04487968_1098"/>
<dbReference type="Pfam" id="PF01381">
    <property type="entry name" value="HTH_3"/>
    <property type="match status" value="1"/>
</dbReference>
<keyword evidence="4" id="KW-1185">Reference proteome</keyword>
<dbReference type="SUPFAM" id="SSF47413">
    <property type="entry name" value="lambda repressor-like DNA-binding domains"/>
    <property type="match status" value="1"/>
</dbReference>
<dbReference type="Pfam" id="PF07883">
    <property type="entry name" value="Cupin_2"/>
    <property type="match status" value="1"/>
</dbReference>
<dbReference type="AlphaFoldDB" id="A0A1I1KTI0"/>
<gene>
    <name evidence="3" type="ORF">SAMN04487968_1098</name>
</gene>
<dbReference type="OrthoDB" id="513181at2"/>
<dbReference type="InterPro" id="IPR010982">
    <property type="entry name" value="Lambda_DNA-bd_dom_sf"/>
</dbReference>
<dbReference type="Gene3D" id="2.60.120.10">
    <property type="entry name" value="Jelly Rolls"/>
    <property type="match status" value="1"/>
</dbReference>
<dbReference type="Proteomes" id="UP000198832">
    <property type="component" value="Unassembled WGS sequence"/>
</dbReference>
<keyword evidence="1" id="KW-0238">DNA-binding</keyword>
<dbReference type="PANTHER" id="PTHR46797:SF1">
    <property type="entry name" value="METHYLPHOSPHONATE SYNTHASE"/>
    <property type="match status" value="1"/>
</dbReference>
<proteinExistence type="predicted"/>
<dbReference type="PANTHER" id="PTHR46797">
    <property type="entry name" value="HTH-TYPE TRANSCRIPTIONAL REGULATOR"/>
    <property type="match status" value="1"/>
</dbReference>
<dbReference type="PROSITE" id="PS50943">
    <property type="entry name" value="HTH_CROC1"/>
    <property type="match status" value="1"/>
</dbReference>
<organism evidence="3 4">
    <name type="scientific">Nocardioides terrae</name>
    <dbReference type="NCBI Taxonomy" id="574651"/>
    <lineage>
        <taxon>Bacteria</taxon>
        <taxon>Bacillati</taxon>
        <taxon>Actinomycetota</taxon>
        <taxon>Actinomycetes</taxon>
        <taxon>Propionibacteriales</taxon>
        <taxon>Nocardioidaceae</taxon>
        <taxon>Nocardioides</taxon>
    </lineage>
</organism>
<sequence>MMHYAALMDNNAGALAAAIGAKVRSERQARKWTLDQLAEHSGVSRRMLINVEQGTANPSVTTLLRLSDALGIGLQALVAVPQTKPVKVVRAGDAPALWTGESGGRGVLLAGTTPPDILELWDWTLAPGDRHDSEPHVRGTKEILQVREGTVTVTVGDHAEVLEIDDAISFASDVPHSYANEGTEPARFSLTVFEPGVGAGTKTEASHD</sequence>
<dbReference type="CDD" id="cd00093">
    <property type="entry name" value="HTH_XRE"/>
    <property type="match status" value="1"/>
</dbReference>